<feature type="domain" description="Na+-translocating membrane potential-generating system MpsC" evidence="1">
    <location>
        <begin position="4"/>
        <end position="113"/>
    </location>
</feature>
<dbReference type="Proteomes" id="UP000476064">
    <property type="component" value="Chromosome"/>
</dbReference>
<keyword evidence="3" id="KW-1185">Reference proteome</keyword>
<dbReference type="Pfam" id="PF10057">
    <property type="entry name" value="MpsC"/>
    <property type="match status" value="1"/>
</dbReference>
<reference evidence="2 3" key="1">
    <citation type="submission" date="2020-01" db="EMBL/GenBank/DDBJ databases">
        <title>Paenibacillus sp. nov., isolated from tomato rhizosphere.</title>
        <authorList>
            <person name="Weon H.-Y."/>
            <person name="Lee S.A."/>
        </authorList>
    </citation>
    <scope>NUCLEOTIDE SEQUENCE [LARGE SCALE GENOMIC DNA]</scope>
    <source>
        <strain evidence="2 3">12200R-189</strain>
    </source>
</reference>
<evidence type="ECO:0000313" key="3">
    <source>
        <dbReference type="Proteomes" id="UP000476064"/>
    </source>
</evidence>
<evidence type="ECO:0000313" key="2">
    <source>
        <dbReference type="EMBL" id="QHT61195.1"/>
    </source>
</evidence>
<dbReference type="EMBL" id="CP048209">
    <property type="protein sequence ID" value="QHT61195.1"/>
    <property type="molecule type" value="Genomic_DNA"/>
</dbReference>
<sequence length="126" mass="14773">MTRNLGHEFSQLVREIRKEYVGNGPKEITTRFAGSWAISEMKGNLTYIEKFMISSEEGKRMVHESRTKLVKKIYQNPEVLRKFEELVQARIVRIFTDINIEEDIAMTVYVFDKTIEDASNKPAREQ</sequence>
<dbReference type="KEGG" id="plyc:GXP70_15335"/>
<name>A0A6C0G6I0_9BACL</name>
<evidence type="ECO:0000259" key="1">
    <source>
        <dbReference type="Pfam" id="PF10057"/>
    </source>
</evidence>
<gene>
    <name evidence="2" type="ORF">GXP70_15335</name>
</gene>
<dbReference type="InterPro" id="IPR018745">
    <property type="entry name" value="MpsC"/>
</dbReference>
<accession>A0A6C0G6I0</accession>
<protein>
    <submittedName>
        <fullName evidence="2">DUF2294 domain-containing protein</fullName>
    </submittedName>
</protein>
<dbReference type="AlphaFoldDB" id="A0A6C0G6I0"/>
<dbReference type="RefSeq" id="WP_162357634.1">
    <property type="nucleotide sequence ID" value="NZ_CP048209.1"/>
</dbReference>
<organism evidence="2 3">
    <name type="scientific">Paenibacillus lycopersici</name>
    <dbReference type="NCBI Taxonomy" id="2704462"/>
    <lineage>
        <taxon>Bacteria</taxon>
        <taxon>Bacillati</taxon>
        <taxon>Bacillota</taxon>
        <taxon>Bacilli</taxon>
        <taxon>Bacillales</taxon>
        <taxon>Paenibacillaceae</taxon>
        <taxon>Paenibacillus</taxon>
    </lineage>
</organism>
<proteinExistence type="predicted"/>